<evidence type="ECO:0000313" key="1">
    <source>
        <dbReference type="EMBL" id="MBC5844438.1"/>
    </source>
</evidence>
<dbReference type="AlphaFoldDB" id="A0A923SJN3"/>
<dbReference type="EMBL" id="JACRUL010000015">
    <property type="protein sequence ID" value="MBC5844438.1"/>
    <property type="molecule type" value="Genomic_DNA"/>
</dbReference>
<dbReference type="Proteomes" id="UP000641454">
    <property type="component" value="Unassembled WGS sequence"/>
</dbReference>
<protein>
    <submittedName>
        <fullName evidence="1">Uncharacterized protein</fullName>
    </submittedName>
</protein>
<organism evidence="1 2">
    <name type="scientific">Flavobacterium muglaense</name>
    <dbReference type="NCBI Taxonomy" id="2764716"/>
    <lineage>
        <taxon>Bacteria</taxon>
        <taxon>Pseudomonadati</taxon>
        <taxon>Bacteroidota</taxon>
        <taxon>Flavobacteriia</taxon>
        <taxon>Flavobacteriales</taxon>
        <taxon>Flavobacteriaceae</taxon>
        <taxon>Flavobacterium</taxon>
    </lineage>
</organism>
<evidence type="ECO:0000313" key="2">
    <source>
        <dbReference type="Proteomes" id="UP000641454"/>
    </source>
</evidence>
<accession>A0A923SJN3</accession>
<dbReference type="RefSeq" id="WP_187018107.1">
    <property type="nucleotide sequence ID" value="NZ_JACRUK010000014.1"/>
</dbReference>
<sequence>MGNKEFYSPIKSLLNLILTGGKKINNNKTLITVCQEFLDSASFNNSDDYNLYYLNCIEVFLNNCNNEERVNLVKVFYENDDLVTGVLLINTLVTNSKSIKQNDFSDTINSMLAKFVANGEVDDILSLSLYFYIERVSKLTIVNGEVSRSDYEQTIKFHSMKRDLNDLLNF</sequence>
<comment type="caution">
    <text evidence="1">The sequence shown here is derived from an EMBL/GenBank/DDBJ whole genome shotgun (WGS) entry which is preliminary data.</text>
</comment>
<proteinExistence type="predicted"/>
<reference evidence="1 2" key="1">
    <citation type="submission" date="2020-08" db="EMBL/GenBank/DDBJ databases">
        <title>Description of novel Flavobacterium F-392 isolate.</title>
        <authorList>
            <person name="Saticioglu I.B."/>
            <person name="Duman M."/>
            <person name="Altun S."/>
        </authorList>
    </citation>
    <scope>NUCLEOTIDE SEQUENCE [LARGE SCALE GENOMIC DNA]</scope>
    <source>
        <strain evidence="1 2">F-392</strain>
    </source>
</reference>
<keyword evidence="2" id="KW-1185">Reference proteome</keyword>
<gene>
    <name evidence="1" type="ORF">H8R25_08310</name>
</gene>
<name>A0A923SJN3_9FLAO</name>